<dbReference type="SUPFAM" id="SSF48179">
    <property type="entry name" value="6-phosphogluconate dehydrogenase C-terminal domain-like"/>
    <property type="match status" value="1"/>
</dbReference>
<evidence type="ECO:0000256" key="2">
    <source>
        <dbReference type="ARBA" id="ARBA00023027"/>
    </source>
</evidence>
<evidence type="ECO:0000313" key="5">
    <source>
        <dbReference type="EMBL" id="ASV83752.1"/>
    </source>
</evidence>
<dbReference type="InterPro" id="IPR036291">
    <property type="entry name" value="NAD(P)-bd_dom_sf"/>
</dbReference>
<evidence type="ECO:0000259" key="4">
    <source>
        <dbReference type="Pfam" id="PF08125"/>
    </source>
</evidence>
<dbReference type="Pfam" id="PF01232">
    <property type="entry name" value="Mannitol_dh"/>
    <property type="match status" value="1"/>
</dbReference>
<evidence type="ECO:0000313" key="6">
    <source>
        <dbReference type="Proteomes" id="UP000215256"/>
    </source>
</evidence>
<dbReference type="InterPro" id="IPR050988">
    <property type="entry name" value="Mannitol_DH/Oxidoreductase"/>
</dbReference>
<dbReference type="AlphaFoldDB" id="A0A248UAY5"/>
<dbReference type="EMBL" id="CP022603">
    <property type="protein sequence ID" value="ASV83752.1"/>
    <property type="molecule type" value="Genomic_DNA"/>
</dbReference>
<protein>
    <submittedName>
        <fullName evidence="5">Mannitol dehydrogenase C-terminal domain protein</fullName>
    </submittedName>
</protein>
<gene>
    <name evidence="5" type="ORF">CES85_4535</name>
</gene>
<dbReference type="Proteomes" id="UP000215256">
    <property type="component" value="Chromosome 2"/>
</dbReference>
<dbReference type="InterPro" id="IPR000669">
    <property type="entry name" value="Mannitol_DH"/>
</dbReference>
<organism evidence="5 6">
    <name type="scientific">Ochrobactrum quorumnocens</name>
    <dbReference type="NCBI Taxonomy" id="271865"/>
    <lineage>
        <taxon>Bacteria</taxon>
        <taxon>Pseudomonadati</taxon>
        <taxon>Pseudomonadota</taxon>
        <taxon>Alphaproteobacteria</taxon>
        <taxon>Hyphomicrobiales</taxon>
        <taxon>Brucellaceae</taxon>
        <taxon>Brucella/Ochrobactrum group</taxon>
        <taxon>Ochrobactrum</taxon>
    </lineage>
</organism>
<dbReference type="KEGG" id="och:CES85_4535"/>
<proteinExistence type="predicted"/>
<dbReference type="Pfam" id="PF08125">
    <property type="entry name" value="Mannitol_dh_C"/>
    <property type="match status" value="1"/>
</dbReference>
<dbReference type="SUPFAM" id="SSF51735">
    <property type="entry name" value="NAD(P)-binding Rossmann-fold domains"/>
    <property type="match status" value="1"/>
</dbReference>
<dbReference type="Gene3D" id="3.40.50.720">
    <property type="entry name" value="NAD(P)-binding Rossmann-like Domain"/>
    <property type="match status" value="1"/>
</dbReference>
<feature type="domain" description="Mannitol dehydrogenase C-terminal" evidence="4">
    <location>
        <begin position="124"/>
        <end position="278"/>
    </location>
</feature>
<dbReference type="Gene3D" id="1.10.1040.10">
    <property type="entry name" value="N-(1-d-carboxylethyl)-l-norvaline Dehydrogenase, domain 2"/>
    <property type="match status" value="1"/>
</dbReference>
<dbReference type="InterPro" id="IPR013131">
    <property type="entry name" value="Mannitol_DH_N"/>
</dbReference>
<dbReference type="InterPro" id="IPR013328">
    <property type="entry name" value="6PGD_dom2"/>
</dbReference>
<dbReference type="PANTHER" id="PTHR43362">
    <property type="entry name" value="MANNITOL DEHYDROGENASE DSF1-RELATED"/>
    <property type="match status" value="1"/>
</dbReference>
<feature type="domain" description="Mannitol dehydrogenase N-terminal" evidence="3">
    <location>
        <begin position="2"/>
        <end position="115"/>
    </location>
</feature>
<reference evidence="5 6" key="1">
    <citation type="submission" date="2017-07" db="EMBL/GenBank/DDBJ databases">
        <title>Phylogenetic study on the rhizospheric bacterium Ochrobactrum sp. A44.</title>
        <authorList>
            <person name="Krzyzanowska D.M."/>
            <person name="Ossowicki A."/>
            <person name="Rajewska M."/>
            <person name="Maciag T."/>
            <person name="Kaczynski Z."/>
            <person name="Czerwicka M."/>
            <person name="Jafra S."/>
        </authorList>
    </citation>
    <scope>NUCLEOTIDE SEQUENCE [LARGE SCALE GENOMIC DNA]</scope>
    <source>
        <strain evidence="5 6">A44</strain>
    </source>
</reference>
<dbReference type="InterPro" id="IPR023027">
    <property type="entry name" value="Mannitol_DH_CS"/>
</dbReference>
<dbReference type="InterPro" id="IPR013118">
    <property type="entry name" value="Mannitol_DH_C"/>
</dbReference>
<evidence type="ECO:0000256" key="1">
    <source>
        <dbReference type="ARBA" id="ARBA00023002"/>
    </source>
</evidence>
<name>A0A248UAY5_9HYPH</name>
<keyword evidence="1" id="KW-0560">Oxidoreductase</keyword>
<evidence type="ECO:0000259" key="3">
    <source>
        <dbReference type="Pfam" id="PF01232"/>
    </source>
</evidence>
<dbReference type="PANTHER" id="PTHR43362:SF1">
    <property type="entry name" value="MANNITOL DEHYDROGENASE 2-RELATED"/>
    <property type="match status" value="1"/>
</dbReference>
<dbReference type="PROSITE" id="PS00974">
    <property type="entry name" value="MANNITOL_DHGENASE"/>
    <property type="match status" value="1"/>
</dbReference>
<accession>A0A248UAY5</accession>
<dbReference type="InterPro" id="IPR008927">
    <property type="entry name" value="6-PGluconate_DH-like_C_sf"/>
</dbReference>
<dbReference type="GO" id="GO:0019594">
    <property type="term" value="P:mannitol metabolic process"/>
    <property type="evidence" value="ECO:0007669"/>
    <property type="project" value="InterPro"/>
</dbReference>
<keyword evidence="2" id="KW-0520">NAD</keyword>
<dbReference type="PRINTS" id="PR00084">
    <property type="entry name" value="MTLDHDRGNASE"/>
</dbReference>
<dbReference type="GO" id="GO:0016616">
    <property type="term" value="F:oxidoreductase activity, acting on the CH-OH group of donors, NAD or NADP as acceptor"/>
    <property type="evidence" value="ECO:0007669"/>
    <property type="project" value="TreeGrafter"/>
</dbReference>
<sequence length="331" mass="35363">MIGLIVAALARRIALGHSPFTVLSCDNLSHNGQKLHNATLTFAREAHGEQLSSWIESTVRFPSSMVDRITPASNAATTRLAAALTGREDQAAVETEPFTQWVMEDQFCAGRPEWECAGALFVNDVTPYERMKLRMLNGGHSMLAYSGQLSGKTFVRDVMADPDHAALVRRHLAAAAATVKGLAIDLDGYASALAERFSNPAIEHATAQIAMDGTQKLPQRITASALETIAAGGSVRPFAFALAAWLAFLVQKDHDDRPLPLNDPKTTELQAALKDAETPGDIIHAVAGVCPGILPAALTDGAFGSALHAMLTDILSNGMNSVIHREAEQYS</sequence>